<gene>
    <name evidence="5" type="ORF">LMG9449_2561</name>
</gene>
<dbReference type="GO" id="GO:0003677">
    <property type="term" value="F:DNA binding"/>
    <property type="evidence" value="ECO:0007669"/>
    <property type="project" value="UniProtKB-KW"/>
</dbReference>
<feature type="domain" description="HTH deoR-type" evidence="4">
    <location>
        <begin position="3"/>
        <end position="58"/>
    </location>
</feature>
<dbReference type="PROSITE" id="PS00894">
    <property type="entry name" value="HTH_DEOR_1"/>
    <property type="match status" value="1"/>
</dbReference>
<dbReference type="InterPro" id="IPR050313">
    <property type="entry name" value="Carb_Metab_HTH_regulators"/>
</dbReference>
<dbReference type="InterPro" id="IPR036388">
    <property type="entry name" value="WH-like_DNA-bd_sf"/>
</dbReference>
<evidence type="ECO:0000256" key="1">
    <source>
        <dbReference type="ARBA" id="ARBA00023015"/>
    </source>
</evidence>
<comment type="caution">
    <text evidence="5">The sequence shown here is derived from an EMBL/GenBank/DDBJ whole genome shotgun (WGS) entry which is preliminary data.</text>
</comment>
<evidence type="ECO:0000259" key="4">
    <source>
        <dbReference type="PROSITE" id="PS51000"/>
    </source>
</evidence>
<dbReference type="InterPro" id="IPR014036">
    <property type="entry name" value="DeoR-like_C"/>
</dbReference>
<dbReference type="EMBL" id="LKLS01000214">
    <property type="protein sequence ID" value="KSU14320.1"/>
    <property type="molecule type" value="Genomic_DNA"/>
</dbReference>
<dbReference type="AlphaFoldDB" id="A0A0V8DLB5"/>
<dbReference type="InterPro" id="IPR036390">
    <property type="entry name" value="WH_DNA-bd_sf"/>
</dbReference>
<dbReference type="SUPFAM" id="SSF46785">
    <property type="entry name" value="Winged helix' DNA-binding domain"/>
    <property type="match status" value="1"/>
</dbReference>
<dbReference type="SMART" id="SM01134">
    <property type="entry name" value="DeoRC"/>
    <property type="match status" value="1"/>
</dbReference>
<dbReference type="RefSeq" id="WP_058225420.1">
    <property type="nucleotide sequence ID" value="NZ_LKLS01000214.1"/>
</dbReference>
<keyword evidence="3" id="KW-0804">Transcription</keyword>
<dbReference type="SMART" id="SM00420">
    <property type="entry name" value="HTH_DEOR"/>
    <property type="match status" value="1"/>
</dbReference>
<name>A0A0V8DLB5_LACLL</name>
<dbReference type="Pfam" id="PF00455">
    <property type="entry name" value="DeoRC"/>
    <property type="match status" value="1"/>
</dbReference>
<proteinExistence type="predicted"/>
<dbReference type="InterPro" id="IPR001034">
    <property type="entry name" value="DeoR_HTH"/>
</dbReference>
<organism evidence="5 6">
    <name type="scientific">Lactococcus lactis subsp. lactis</name>
    <name type="common">Streptococcus lactis</name>
    <dbReference type="NCBI Taxonomy" id="1360"/>
    <lineage>
        <taxon>Bacteria</taxon>
        <taxon>Bacillati</taxon>
        <taxon>Bacillota</taxon>
        <taxon>Bacilli</taxon>
        <taxon>Lactobacillales</taxon>
        <taxon>Streptococcaceae</taxon>
        <taxon>Lactococcus</taxon>
    </lineage>
</organism>
<dbReference type="PANTHER" id="PTHR30363:SF51">
    <property type="entry name" value="HTH-TYPE TRANSCRIPTIONAL REPRESSOR GLCR"/>
    <property type="match status" value="1"/>
</dbReference>
<evidence type="ECO:0000313" key="5">
    <source>
        <dbReference type="EMBL" id="KSU14320.1"/>
    </source>
</evidence>
<dbReference type="Pfam" id="PF08220">
    <property type="entry name" value="HTH_DeoR"/>
    <property type="match status" value="1"/>
</dbReference>
<sequence length="233" mass="26613">MYQEQRLNAIMENISKRGEISVVEAMKLFNVSRDTIRRDFTILSEKKLAKRTHGGLVAYEKNADILSFNERLLEMSKEKINIAKKAEKYIVDGGIYFFDVSTTVLTLAQMVDENKKITVYSHSLDLAILFSNKKNIDFHLIGGKFYFKNRFYFSLNEAELLKGIKFTVGLFGAAGIKDGEVSFENEEDVFIKKIALAQSTRKLLLAQSTKKNLGSTYILGKLEDFDQFISEEN</sequence>
<dbReference type="PATRIC" id="fig|1360.109.peg.540"/>
<reference evidence="6" key="1">
    <citation type="submission" date="2015-10" db="EMBL/GenBank/DDBJ databases">
        <title>Draft Genome Sequences of 11 Lactococcus lactis subspecies cremoris strains.</title>
        <authorList>
            <person name="Wels M."/>
            <person name="Backus L."/>
            <person name="Boekhorst J."/>
            <person name="Dijkstra A."/>
            <person name="Beerthuizen M."/>
            <person name="Kelly W."/>
            <person name="Siezen R."/>
            <person name="Bachmann H."/>
            <person name="Van Hijum S."/>
        </authorList>
    </citation>
    <scope>NUCLEOTIDE SEQUENCE [LARGE SCALE GENOMIC DNA]</scope>
    <source>
        <strain evidence="6">LMG9449</strain>
    </source>
</reference>
<protein>
    <submittedName>
        <fullName evidence="5">Putative transcriptional regulator (DeoR family)</fullName>
    </submittedName>
</protein>
<dbReference type="Proteomes" id="UP000053612">
    <property type="component" value="Unassembled WGS sequence"/>
</dbReference>
<accession>A0A0V8DLB5</accession>
<dbReference type="InterPro" id="IPR018356">
    <property type="entry name" value="Tscrpt_reg_HTH_DeoR_CS"/>
</dbReference>
<evidence type="ECO:0000256" key="2">
    <source>
        <dbReference type="ARBA" id="ARBA00023125"/>
    </source>
</evidence>
<dbReference type="InterPro" id="IPR037171">
    <property type="entry name" value="NagB/RpiA_transferase-like"/>
</dbReference>
<keyword evidence="2" id="KW-0238">DNA-binding</keyword>
<dbReference type="Gene3D" id="1.10.10.10">
    <property type="entry name" value="Winged helix-like DNA-binding domain superfamily/Winged helix DNA-binding domain"/>
    <property type="match status" value="1"/>
</dbReference>
<evidence type="ECO:0000313" key="6">
    <source>
        <dbReference type="Proteomes" id="UP000053612"/>
    </source>
</evidence>
<keyword evidence="1" id="KW-0805">Transcription regulation</keyword>
<dbReference type="PANTHER" id="PTHR30363">
    <property type="entry name" value="HTH-TYPE TRANSCRIPTIONAL REGULATOR SRLR-RELATED"/>
    <property type="match status" value="1"/>
</dbReference>
<evidence type="ECO:0000256" key="3">
    <source>
        <dbReference type="ARBA" id="ARBA00023163"/>
    </source>
</evidence>
<dbReference type="GO" id="GO:0003700">
    <property type="term" value="F:DNA-binding transcription factor activity"/>
    <property type="evidence" value="ECO:0007669"/>
    <property type="project" value="InterPro"/>
</dbReference>
<dbReference type="SUPFAM" id="SSF100950">
    <property type="entry name" value="NagB/RpiA/CoA transferase-like"/>
    <property type="match status" value="1"/>
</dbReference>
<dbReference type="PRINTS" id="PR00037">
    <property type="entry name" value="HTHLACR"/>
</dbReference>
<dbReference type="PROSITE" id="PS51000">
    <property type="entry name" value="HTH_DEOR_2"/>
    <property type="match status" value="1"/>
</dbReference>